<evidence type="ECO:0000259" key="12">
    <source>
        <dbReference type="PROSITE" id="PS50106"/>
    </source>
</evidence>
<dbReference type="SUPFAM" id="SSF49879">
    <property type="entry name" value="SMAD/FHA domain"/>
    <property type="match status" value="1"/>
</dbReference>
<dbReference type="SMART" id="SM00228">
    <property type="entry name" value="PDZ"/>
    <property type="match status" value="1"/>
</dbReference>
<dbReference type="GO" id="GO:0007155">
    <property type="term" value="P:cell adhesion"/>
    <property type="evidence" value="ECO:0007669"/>
    <property type="project" value="UniProtKB-KW"/>
</dbReference>
<dbReference type="GO" id="GO:0034330">
    <property type="term" value="P:cell junction organization"/>
    <property type="evidence" value="ECO:0007669"/>
    <property type="project" value="UniProtKB-ARBA"/>
</dbReference>
<feature type="compositionally biased region" description="Basic and acidic residues" evidence="11">
    <location>
        <begin position="1404"/>
        <end position="1438"/>
    </location>
</feature>
<dbReference type="SMART" id="SM00314">
    <property type="entry name" value="RA"/>
    <property type="match status" value="2"/>
</dbReference>
<dbReference type="PROSITE" id="PS51126">
    <property type="entry name" value="DILUTE"/>
    <property type="match status" value="1"/>
</dbReference>
<dbReference type="CDD" id="cd15471">
    <property type="entry name" value="Myo5p-like_CBD_afadin"/>
    <property type="match status" value="1"/>
</dbReference>
<dbReference type="CDD" id="cd22711">
    <property type="entry name" value="FHA_AFDN"/>
    <property type="match status" value="1"/>
</dbReference>
<feature type="compositionally biased region" description="Polar residues" evidence="11">
    <location>
        <begin position="1121"/>
        <end position="1132"/>
    </location>
</feature>
<protein>
    <recommendedName>
        <fullName evidence="9">Afadin</fullName>
    </recommendedName>
    <alternativeName>
        <fullName evidence="10">Afadin adherens junction formation factor</fullName>
    </alternativeName>
</protein>
<dbReference type="Gene3D" id="2.30.42.10">
    <property type="match status" value="1"/>
</dbReference>
<evidence type="ECO:0000313" key="15">
    <source>
        <dbReference type="Proteomes" id="UP001652622"/>
    </source>
</evidence>
<feature type="compositionally biased region" description="Basic and acidic residues" evidence="11">
    <location>
        <begin position="1141"/>
        <end position="1161"/>
    </location>
</feature>
<dbReference type="FunFam" id="3.10.20.90:FF:000033">
    <property type="entry name" value="afadin isoform X1"/>
    <property type="match status" value="1"/>
</dbReference>
<evidence type="ECO:0000313" key="16">
    <source>
        <dbReference type="RefSeq" id="XP_034284358.1"/>
    </source>
</evidence>
<evidence type="ECO:0000259" key="13">
    <source>
        <dbReference type="PROSITE" id="PS50200"/>
    </source>
</evidence>
<feature type="compositionally biased region" description="Pro residues" evidence="11">
    <location>
        <begin position="1359"/>
        <end position="1368"/>
    </location>
</feature>
<dbReference type="Proteomes" id="UP001652622">
    <property type="component" value="Unplaced"/>
</dbReference>
<comment type="subcellular location">
    <subcellularLocation>
        <location evidence="1">Cell junction</location>
        <location evidence="1">Adherens junction</location>
    </subcellularLocation>
</comment>
<feature type="domain" description="PDZ" evidence="12">
    <location>
        <begin position="996"/>
        <end position="1082"/>
    </location>
</feature>
<evidence type="ECO:0000256" key="5">
    <source>
        <dbReference type="ARBA" id="ARBA00022949"/>
    </source>
</evidence>
<evidence type="ECO:0000256" key="9">
    <source>
        <dbReference type="ARBA" id="ARBA00073709"/>
    </source>
</evidence>
<dbReference type="Pfam" id="PF00498">
    <property type="entry name" value="FHA"/>
    <property type="match status" value="1"/>
</dbReference>
<dbReference type="Pfam" id="PF00595">
    <property type="entry name" value="PDZ"/>
    <property type="match status" value="1"/>
</dbReference>
<feature type="compositionally biased region" description="Basic and acidic residues" evidence="11">
    <location>
        <begin position="1594"/>
        <end position="1674"/>
    </location>
</feature>
<dbReference type="InterPro" id="IPR008984">
    <property type="entry name" value="SMAD_FHA_dom_sf"/>
</dbReference>
<dbReference type="GO" id="GO:0030154">
    <property type="term" value="P:cell differentiation"/>
    <property type="evidence" value="ECO:0007669"/>
    <property type="project" value="UniProtKB-ARBA"/>
</dbReference>
<dbReference type="InterPro" id="IPR000253">
    <property type="entry name" value="FHA_dom"/>
</dbReference>
<feature type="domain" description="Ras-associating" evidence="13">
    <location>
        <begin position="255"/>
        <end position="357"/>
    </location>
</feature>
<dbReference type="GO" id="GO:0032880">
    <property type="term" value="P:regulation of protein localization"/>
    <property type="evidence" value="ECO:0007669"/>
    <property type="project" value="TreeGrafter"/>
</dbReference>
<feature type="compositionally biased region" description="Basic and acidic residues" evidence="11">
    <location>
        <begin position="1742"/>
        <end position="1753"/>
    </location>
</feature>
<dbReference type="SMART" id="SM01132">
    <property type="entry name" value="DIL"/>
    <property type="match status" value="1"/>
</dbReference>
<feature type="compositionally biased region" description="Acidic residues" evidence="11">
    <location>
        <begin position="1575"/>
        <end position="1586"/>
    </location>
</feature>
<feature type="compositionally biased region" description="Basic residues" evidence="11">
    <location>
        <begin position="170"/>
        <end position="182"/>
    </location>
</feature>
<comment type="function">
    <text evidence="8">Belongs to an adhesion system, probably together with the E-cadherin-catenin system, which plays a role in the organization of homotypic, interneuronal and heterotypic cell-cell adherens junctions (AJs). Nectin- and actin-filament-binding protein that connects nectin to the actin cytoskeleton. May play a key role in the organization of epithelial structures of the embryonic ectoderm. Essential for the organization of adherens junctions.</text>
</comment>
<dbReference type="CTD" id="4301"/>
<dbReference type="Pfam" id="PF01843">
    <property type="entry name" value="DIL"/>
    <property type="match status" value="1"/>
</dbReference>
<dbReference type="PROSITE" id="PS50200">
    <property type="entry name" value="RA"/>
    <property type="match status" value="2"/>
</dbReference>
<dbReference type="FunFam" id="3.10.20.90:FF:000025">
    <property type="entry name" value="Afadin, adherens junction formation factor"/>
    <property type="match status" value="1"/>
</dbReference>
<dbReference type="CDD" id="cd06789">
    <property type="entry name" value="PDZ_AFDN-like"/>
    <property type="match status" value="1"/>
</dbReference>
<keyword evidence="7" id="KW-0175">Coiled coil</keyword>
<dbReference type="FunFam" id="2.60.200.20:FF:000006">
    <property type="entry name" value="Afadin, adherens junction formation factor"/>
    <property type="match status" value="1"/>
</dbReference>
<evidence type="ECO:0000256" key="10">
    <source>
        <dbReference type="ARBA" id="ARBA00083790"/>
    </source>
</evidence>
<gene>
    <name evidence="16" type="primary">AFDN</name>
</gene>
<feature type="region of interest" description="Disordered" evidence="11">
    <location>
        <begin position="140"/>
        <end position="201"/>
    </location>
</feature>
<organism evidence="15 16">
    <name type="scientific">Pantherophis guttatus</name>
    <name type="common">Corn snake</name>
    <name type="synonym">Elaphe guttata</name>
    <dbReference type="NCBI Taxonomy" id="94885"/>
    <lineage>
        <taxon>Eukaryota</taxon>
        <taxon>Metazoa</taxon>
        <taxon>Chordata</taxon>
        <taxon>Craniata</taxon>
        <taxon>Vertebrata</taxon>
        <taxon>Euteleostomi</taxon>
        <taxon>Lepidosauria</taxon>
        <taxon>Squamata</taxon>
        <taxon>Bifurcata</taxon>
        <taxon>Unidentata</taxon>
        <taxon>Episquamata</taxon>
        <taxon>Toxicofera</taxon>
        <taxon>Serpentes</taxon>
        <taxon>Colubroidea</taxon>
        <taxon>Colubridae</taxon>
        <taxon>Colubrinae</taxon>
        <taxon>Pantherophis</taxon>
    </lineage>
</organism>
<dbReference type="Pfam" id="PF00788">
    <property type="entry name" value="RA"/>
    <property type="match status" value="2"/>
</dbReference>
<dbReference type="SUPFAM" id="SSF50156">
    <property type="entry name" value="PDZ domain-like"/>
    <property type="match status" value="1"/>
</dbReference>
<evidence type="ECO:0000256" key="6">
    <source>
        <dbReference type="ARBA" id="ARBA00022990"/>
    </source>
</evidence>
<feature type="region of interest" description="Disordered" evidence="11">
    <location>
        <begin position="1295"/>
        <end position="1340"/>
    </location>
</feature>
<dbReference type="InterPro" id="IPR028842">
    <property type="entry name" value="Afadin"/>
</dbReference>
<dbReference type="SUPFAM" id="SSF54236">
    <property type="entry name" value="Ubiquitin-like"/>
    <property type="match status" value="2"/>
</dbReference>
<feature type="compositionally biased region" description="Basic and acidic residues" evidence="11">
    <location>
        <begin position="1512"/>
        <end position="1525"/>
    </location>
</feature>
<evidence type="ECO:0000256" key="2">
    <source>
        <dbReference type="ARBA" id="ARBA00022553"/>
    </source>
</evidence>
<sequence length="1753" mass="199656">MSGGGGGGGVGVGGGSREEERRKLADIINHWNANRLDLFEISPPTEDLEFHGVMRFYFQDKAAGNFATKCIRVSSTATTQDVIETLAEKFRPDMRMLSSPKYSLYEVHVSGERRLDIDEKPLVVQLNWNKDDREGRFVLKNENDALPPKAQSNGPEKQEKEGVIQNFKRTLSKKEKKEKKRREKEAQQQTLDNHGPFHGDDIENSRLAAEVYKDMPETSFTRTISNPEVVMKRRRQQKLEKRMQEFRSSDGRPDSGGTLRIYADSLKPNIPYKTILLSTTDTADFAVIEALEKYSLEKENPKDYCIARVMLPPGAQHSDDSGAKESILDDDECPLQIFREWPSDKGILVFQLKRRPPDYIPKKLKKQVDIKLLKGKERIDRSGYGSSLPPEKLPYLVELSPDGSDSRDKPKLYRLQLSVTEVGTEKFDDNSIQLFGPGIQSHHCDLTNMDGVVTVTPRSIDAETYVEGQRISETTMLQSGMKVQFGTSHVFKFVDPIQDHIPKGRLDAGHMVKNSRLKSGGVQETTFDLEGDIQSVTGLSTSKSINRLDCDRMSTSSTAERSMVKPMIRIEQQDYHKQDGRLQDGPELILPASVEFRENSEDAFLSAIINYTNSSTVHFKLSPTYVLYMTCRYVLSSQYRPDISPAERTHKVIAIVNKMVKMMEGVIQKQKNIAGALAFWMANASELLNFIKQDRDLSRITLDAQDVLAHLVQMAFKYLVHCLQSELNNYMPAFLDDPEENNPQRPKIDDVLHTLTGAMSLLRRCRVNAALTIQLFSQLFHFINMWLFNRLVTDPDSGLCSHYWGAIIRQQLGHIEAWAEKQGLELAADCHLSRIVQATTLLTMDKYSPEDIPNINSTCFKLNSLQLHALLQNYHCAPDEPFIPPELIENVVAVAENTADELARSDGREVQLEEDPDLQLPFLLPEDGYSCDVVRNIPNGLQEFLDPLCQRAFCRLTPHPRSPGTWTIYFEGADYESHLLQDNADLAQPLRKEPEIITVTLKKQNGMGLSIVAAKGAGQDKLGIYVKSVVKGGAADVDGRLAAGDQLLSVDGRSLVGLSQERAAELMTRTGTVVTLEVAKQGAIYHGLATLLNQPSPMMQRVSDRRGSGKPRPKSEGFELYNNSAQNGSPESPQLPWTEYNEPKKLPGDDRLLKNRADHRSSPNVANQPPSPGTKKAYTGGTTNKITSVSTGNLCTEEQILPARPEAYPIPTQTYTREYFTFPASRSQDRMGPVQNQWASYEEKPQIPAESNHYINNANQRVTRSQEELRDDNIYQAERNQLEVAMQKDMEYIDRKSDSDPWMNSSVDSSTSSQEHLNSSSKCMPSGSSLTKSGPGRWKTPIITQPMLLAVSQSTRTDLPPPPPPPPMHYAADFDGLQMDLPLPPPPPPANQLGSQSSQVAAAAERKKREEHQRWYEKEKARLEEERDRKRREQERKLGQMRAQPLMPAQSLLPPLQQVKPEKPSTLQRSHETVIRELQPQQQPRTIERRDLQYITISKEELSSSDSLSPDPWKRDAKEKLEKQQQMHIVDMLSKEIQELQNKPDRTGEENDRLRKLMLEWQFQKRLQESKQKDEDEDEEEDDDIDTMLIMQRLEAERRVRLQDEERRRQQQLEEMRKREAEDRARQEEERRRQEEERTKREAEQKRRQEEEYYNRLEAERRRQHDEAERRLLEPDEPGSNYTGSTGALAGSQESYSDSREKKLKSQDTDIPGAPENLTFRERQRLFSQGQDVSNKVKASRKLTELENELNTK</sequence>
<dbReference type="Gene3D" id="2.60.200.20">
    <property type="match status" value="1"/>
</dbReference>
<dbReference type="GO" id="GO:0005737">
    <property type="term" value="C:cytoplasm"/>
    <property type="evidence" value="ECO:0007669"/>
    <property type="project" value="UniProtKB-ARBA"/>
</dbReference>
<feature type="compositionally biased region" description="Basic and acidic residues" evidence="11">
    <location>
        <begin position="1102"/>
        <end position="1117"/>
    </location>
</feature>
<dbReference type="SMART" id="SM00240">
    <property type="entry name" value="FHA"/>
    <property type="match status" value="1"/>
</dbReference>
<evidence type="ECO:0000256" key="8">
    <source>
        <dbReference type="ARBA" id="ARBA00058472"/>
    </source>
</evidence>
<dbReference type="InterPro" id="IPR037977">
    <property type="entry name" value="CBD_Afadin"/>
</dbReference>
<dbReference type="GeneID" id="117672050"/>
<keyword evidence="15" id="KW-1185">Reference proteome</keyword>
<evidence type="ECO:0000256" key="11">
    <source>
        <dbReference type="SAM" id="MobiDB-lite"/>
    </source>
</evidence>
<keyword evidence="4" id="KW-0130">Cell adhesion</keyword>
<proteinExistence type="predicted"/>
<dbReference type="InterPro" id="IPR029071">
    <property type="entry name" value="Ubiquitin-like_domsf"/>
</dbReference>
<feature type="compositionally biased region" description="Polar residues" evidence="11">
    <location>
        <begin position="1680"/>
        <end position="1696"/>
    </location>
</feature>
<dbReference type="InterPro" id="IPR000159">
    <property type="entry name" value="RA_dom"/>
</dbReference>
<dbReference type="PROSITE" id="PS50106">
    <property type="entry name" value="PDZ"/>
    <property type="match status" value="1"/>
</dbReference>
<dbReference type="InterPro" id="IPR036034">
    <property type="entry name" value="PDZ_sf"/>
</dbReference>
<evidence type="ECO:0000256" key="7">
    <source>
        <dbReference type="ARBA" id="ARBA00023054"/>
    </source>
</evidence>
<feature type="region of interest" description="Disordered" evidence="11">
    <location>
        <begin position="1096"/>
        <end position="1186"/>
    </location>
</feature>
<feature type="region of interest" description="Disordered" evidence="11">
    <location>
        <begin position="1353"/>
        <end position="1525"/>
    </location>
</feature>
<dbReference type="FunFam" id="2.30.42.10:FF:000032">
    <property type="entry name" value="Afadin isoform A"/>
    <property type="match status" value="1"/>
</dbReference>
<dbReference type="Gene3D" id="3.10.20.90">
    <property type="entry name" value="Phosphatidylinositol 3-kinase Catalytic Subunit, Chain A, domain 1"/>
    <property type="match status" value="2"/>
</dbReference>
<keyword evidence="5" id="KW-0965">Cell junction</keyword>
<dbReference type="GO" id="GO:0050839">
    <property type="term" value="F:cell adhesion molecule binding"/>
    <property type="evidence" value="ECO:0007669"/>
    <property type="project" value="TreeGrafter"/>
</dbReference>
<evidence type="ECO:0000259" key="14">
    <source>
        <dbReference type="PROSITE" id="PS51126"/>
    </source>
</evidence>
<feature type="region of interest" description="Disordered" evidence="11">
    <location>
        <begin position="1567"/>
        <end position="1753"/>
    </location>
</feature>
<dbReference type="InterPro" id="IPR001478">
    <property type="entry name" value="PDZ"/>
</dbReference>
<keyword evidence="2" id="KW-0597">Phosphoprotein</keyword>
<dbReference type="PANTHER" id="PTHR10398:SF2">
    <property type="entry name" value="AFADIN"/>
    <property type="match status" value="1"/>
</dbReference>
<dbReference type="OrthoDB" id="6260541at2759"/>
<evidence type="ECO:0000256" key="1">
    <source>
        <dbReference type="ARBA" id="ARBA00004536"/>
    </source>
</evidence>
<accession>A0A6P9CIW9</accession>
<dbReference type="CDD" id="cd01782">
    <property type="entry name" value="RA1_Afadin"/>
    <property type="match status" value="1"/>
</dbReference>
<dbReference type="PANTHER" id="PTHR10398">
    <property type="entry name" value="AFADIN"/>
    <property type="match status" value="1"/>
</dbReference>
<feature type="compositionally biased region" description="Basic and acidic residues" evidence="11">
    <location>
        <begin position="1486"/>
        <end position="1502"/>
    </location>
</feature>
<keyword evidence="3" id="KW-0677">Repeat</keyword>
<feature type="domain" description="Ras-associating" evidence="13">
    <location>
        <begin position="50"/>
        <end position="144"/>
    </location>
</feature>
<reference evidence="16" key="1">
    <citation type="submission" date="2025-08" db="UniProtKB">
        <authorList>
            <consortium name="RefSeq"/>
        </authorList>
    </citation>
    <scope>IDENTIFICATION</scope>
    <source>
        <tissue evidence="16">Blood</tissue>
    </source>
</reference>
<name>A0A6P9CIW9_PANGU</name>
<dbReference type="RefSeq" id="XP_034284358.1">
    <property type="nucleotide sequence ID" value="XM_034428467.2"/>
</dbReference>
<keyword evidence="6" id="KW-0007">Acetylation</keyword>
<feature type="domain" description="Dilute" evidence="14">
    <location>
        <begin position="657"/>
        <end position="897"/>
    </location>
</feature>
<evidence type="ECO:0000256" key="4">
    <source>
        <dbReference type="ARBA" id="ARBA00022889"/>
    </source>
</evidence>
<dbReference type="GO" id="GO:0007165">
    <property type="term" value="P:signal transduction"/>
    <property type="evidence" value="ECO:0007669"/>
    <property type="project" value="InterPro"/>
</dbReference>
<dbReference type="CDD" id="cd01781">
    <property type="entry name" value="RA2_Afadin"/>
    <property type="match status" value="1"/>
</dbReference>
<dbReference type="InterPro" id="IPR002710">
    <property type="entry name" value="Dilute_dom"/>
</dbReference>
<dbReference type="GO" id="GO:0005912">
    <property type="term" value="C:adherens junction"/>
    <property type="evidence" value="ECO:0007669"/>
    <property type="project" value="UniProtKB-SubCell"/>
</dbReference>
<evidence type="ECO:0000256" key="3">
    <source>
        <dbReference type="ARBA" id="ARBA00022737"/>
    </source>
</evidence>
<feature type="compositionally biased region" description="Basic and acidic residues" evidence="11">
    <location>
        <begin position="1697"/>
        <end position="1708"/>
    </location>
</feature>
<feature type="compositionally biased region" description="Polar residues" evidence="11">
    <location>
        <begin position="1302"/>
        <end position="1332"/>
    </location>
</feature>